<evidence type="ECO:0000256" key="6">
    <source>
        <dbReference type="ARBA" id="ARBA00051506"/>
    </source>
</evidence>
<protein>
    <recommendedName>
        <fullName evidence="9">Octaprenyl diphosphate synthase</fullName>
        <ecNumber evidence="8">2.5.1.90</ecNumber>
    </recommendedName>
    <alternativeName>
        <fullName evidence="11">All-trans-octaprenyl-diphosphate synthase</fullName>
    </alternativeName>
    <alternativeName>
        <fullName evidence="10">Octaprenyl pyrophosphate synthase</fullName>
    </alternativeName>
</protein>
<evidence type="ECO:0000313" key="14">
    <source>
        <dbReference type="Proteomes" id="UP000183924"/>
    </source>
</evidence>
<evidence type="ECO:0000256" key="8">
    <source>
        <dbReference type="ARBA" id="ARBA00066511"/>
    </source>
</evidence>
<dbReference type="EC" id="2.5.1.90" evidence="8"/>
<dbReference type="STRING" id="1225476.A1D18_00135"/>
<dbReference type="CDD" id="cd00685">
    <property type="entry name" value="Trans_IPPS_HT"/>
    <property type="match status" value="1"/>
</dbReference>
<accession>A0A1J8PC22</accession>
<dbReference type="EMBL" id="LUKY01000021">
    <property type="protein sequence ID" value="OIZ96579.1"/>
    <property type="molecule type" value="Genomic_DNA"/>
</dbReference>
<proteinExistence type="inferred from homology"/>
<dbReference type="FunFam" id="1.10.600.10:FF:000002">
    <property type="entry name" value="Octaprenyl diphosphate synthase"/>
    <property type="match status" value="1"/>
</dbReference>
<evidence type="ECO:0000313" key="13">
    <source>
        <dbReference type="EMBL" id="OIZ96579.1"/>
    </source>
</evidence>
<keyword evidence="4" id="KW-0479">Metal-binding</keyword>
<evidence type="ECO:0000256" key="4">
    <source>
        <dbReference type="ARBA" id="ARBA00022723"/>
    </source>
</evidence>
<dbReference type="SFLD" id="SFLDS00005">
    <property type="entry name" value="Isoprenoid_Synthase_Type_I"/>
    <property type="match status" value="1"/>
</dbReference>
<dbReference type="AlphaFoldDB" id="A0A1J8PC22"/>
<dbReference type="Pfam" id="PF00348">
    <property type="entry name" value="polyprenyl_synt"/>
    <property type="match status" value="1"/>
</dbReference>
<dbReference type="PANTHER" id="PTHR12001">
    <property type="entry name" value="GERANYLGERANYL PYROPHOSPHATE SYNTHASE"/>
    <property type="match status" value="1"/>
</dbReference>
<name>A0A1J8PC22_9COXI</name>
<evidence type="ECO:0000256" key="12">
    <source>
        <dbReference type="RuleBase" id="RU004466"/>
    </source>
</evidence>
<keyword evidence="3 12" id="KW-0808">Transferase</keyword>
<reference evidence="13 14" key="1">
    <citation type="submission" date="2016-03" db="EMBL/GenBank/DDBJ databases">
        <title>Comparative genomics of Rickettsiella.</title>
        <authorList>
            <person name="Chandler C."/>
            <person name="Wang Y."/>
        </authorList>
    </citation>
    <scope>NUCLEOTIDE SEQUENCE [LARGE SCALE GENOMIC DNA]</scope>
    <source>
        <strain evidence="13 14">RCFS May 2013</strain>
    </source>
</reference>
<comment type="cofactor">
    <cofactor evidence="1">
        <name>Mg(2+)</name>
        <dbReference type="ChEBI" id="CHEBI:18420"/>
    </cofactor>
</comment>
<keyword evidence="14" id="KW-1185">Reference proteome</keyword>
<gene>
    <name evidence="13" type="ORF">A1D18_00135</name>
</gene>
<dbReference type="PANTHER" id="PTHR12001:SF69">
    <property type="entry name" value="ALL TRANS-POLYPRENYL-DIPHOSPHATE SYNTHASE PDSS1"/>
    <property type="match status" value="1"/>
</dbReference>
<dbReference type="InterPro" id="IPR000092">
    <property type="entry name" value="Polyprenyl_synt"/>
</dbReference>
<dbReference type="GO" id="GO:0106350">
    <property type="term" value="F:all-trans-octaprenyl-diphosphate synthase activity"/>
    <property type="evidence" value="ECO:0007669"/>
    <property type="project" value="UniProtKB-EC"/>
</dbReference>
<dbReference type="InterPro" id="IPR033749">
    <property type="entry name" value="Polyprenyl_synt_CS"/>
</dbReference>
<evidence type="ECO:0000256" key="2">
    <source>
        <dbReference type="ARBA" id="ARBA00006706"/>
    </source>
</evidence>
<dbReference type="OrthoDB" id="9805316at2"/>
<dbReference type="Gene3D" id="1.10.600.10">
    <property type="entry name" value="Farnesyl Diphosphate Synthase"/>
    <property type="match status" value="1"/>
</dbReference>
<dbReference type="GO" id="GO:0008299">
    <property type="term" value="P:isoprenoid biosynthetic process"/>
    <property type="evidence" value="ECO:0007669"/>
    <property type="project" value="InterPro"/>
</dbReference>
<evidence type="ECO:0000256" key="3">
    <source>
        <dbReference type="ARBA" id="ARBA00022679"/>
    </source>
</evidence>
<comment type="caution">
    <text evidence="13">The sequence shown here is derived from an EMBL/GenBank/DDBJ whole genome shotgun (WGS) entry which is preliminary data.</text>
</comment>
<comment type="function">
    <text evidence="7">Supplies octaprenyl diphosphate, the precursor for the side chain of the isoprenoid quinones ubiquinone and menaquinone.</text>
</comment>
<organism evidence="13 14">
    <name type="scientific">Candidatus Rickettsiella isopodorum</name>
    <dbReference type="NCBI Taxonomy" id="1225476"/>
    <lineage>
        <taxon>Bacteria</taxon>
        <taxon>Pseudomonadati</taxon>
        <taxon>Pseudomonadota</taxon>
        <taxon>Gammaproteobacteria</taxon>
        <taxon>Legionellales</taxon>
        <taxon>Coxiellaceae</taxon>
        <taxon>Rickettsiella</taxon>
    </lineage>
</organism>
<evidence type="ECO:0000256" key="5">
    <source>
        <dbReference type="ARBA" id="ARBA00022842"/>
    </source>
</evidence>
<dbReference type="PROSITE" id="PS00723">
    <property type="entry name" value="POLYPRENYL_SYNTHASE_1"/>
    <property type="match status" value="1"/>
</dbReference>
<dbReference type="InterPro" id="IPR008949">
    <property type="entry name" value="Isoprenoid_synthase_dom_sf"/>
</dbReference>
<dbReference type="RefSeq" id="WP_071661804.1">
    <property type="nucleotide sequence ID" value="NZ_LUKY01000021.1"/>
</dbReference>
<evidence type="ECO:0000256" key="10">
    <source>
        <dbReference type="ARBA" id="ARBA00079637"/>
    </source>
</evidence>
<evidence type="ECO:0000256" key="1">
    <source>
        <dbReference type="ARBA" id="ARBA00001946"/>
    </source>
</evidence>
<dbReference type="SUPFAM" id="SSF48576">
    <property type="entry name" value="Terpenoid synthases"/>
    <property type="match status" value="1"/>
</dbReference>
<dbReference type="GO" id="GO:0046872">
    <property type="term" value="F:metal ion binding"/>
    <property type="evidence" value="ECO:0007669"/>
    <property type="project" value="UniProtKB-KW"/>
</dbReference>
<comment type="catalytic activity">
    <reaction evidence="6">
        <text>5 isopentenyl diphosphate + (2E,6E)-farnesyl diphosphate = all-trans-octaprenyl diphosphate + 5 diphosphate</text>
        <dbReference type="Rhea" id="RHEA:27798"/>
        <dbReference type="ChEBI" id="CHEBI:33019"/>
        <dbReference type="ChEBI" id="CHEBI:57711"/>
        <dbReference type="ChEBI" id="CHEBI:128769"/>
        <dbReference type="ChEBI" id="CHEBI:175763"/>
        <dbReference type="EC" id="2.5.1.90"/>
    </reaction>
</comment>
<keyword evidence="5" id="KW-0460">Magnesium</keyword>
<comment type="similarity">
    <text evidence="2 12">Belongs to the FPP/GGPP synthase family.</text>
</comment>
<sequence length="322" mass="35079">MDLAPILALVKQDLDQVDTLIDNCLYSDIPLIPELAKHLINSGGKRLRPLIALLSAKAFGYQGEGHRQLAASLELIHTATLLHDDVIDGSELRRGKKTANSLWGNSASVLVGDFLYSRAFQLISQINNSRVLTSLADATNTLSQAEILQLLSCHNADVDEAYCLKIIQGKTGVLFSIAAEQPAILTARPEAEISAMAHYGVHLGIAFQLIDDALDYSGSSLQLGKSLGDDLAEGKPTLPLIYALQHANATQAQLIREALTQGSQKHLTAILDIMQSTSALNYTRRLAQHHIQQSLIHLDSIPDSDYRQALAQLAKFAIERTY</sequence>
<dbReference type="Proteomes" id="UP000183924">
    <property type="component" value="Unassembled WGS sequence"/>
</dbReference>
<evidence type="ECO:0000256" key="11">
    <source>
        <dbReference type="ARBA" id="ARBA00083124"/>
    </source>
</evidence>
<evidence type="ECO:0000256" key="9">
    <source>
        <dbReference type="ARBA" id="ARBA00072473"/>
    </source>
</evidence>
<evidence type="ECO:0000256" key="7">
    <source>
        <dbReference type="ARBA" id="ARBA00055029"/>
    </source>
</evidence>